<dbReference type="EMBL" id="QGMY01000008">
    <property type="protein sequence ID" value="PWR71714.1"/>
    <property type="molecule type" value="Genomic_DNA"/>
</dbReference>
<keyword evidence="5 6" id="KW-0408">Iron</keyword>
<dbReference type="GO" id="GO:0009055">
    <property type="term" value="F:electron transfer activity"/>
    <property type="evidence" value="ECO:0007669"/>
    <property type="project" value="TreeGrafter"/>
</dbReference>
<name>A0A2V2MU46_9EURY</name>
<dbReference type="Gene3D" id="2.20.28.10">
    <property type="match status" value="1"/>
</dbReference>
<comment type="similarity">
    <text evidence="6">Belongs to the rubredoxin family.</text>
</comment>
<evidence type="ECO:0000256" key="1">
    <source>
        <dbReference type="ARBA" id="ARBA00002360"/>
    </source>
</evidence>
<dbReference type="PROSITE" id="PS50903">
    <property type="entry name" value="RUBREDOXIN_LIKE"/>
    <property type="match status" value="1"/>
</dbReference>
<dbReference type="InterPro" id="IPR050526">
    <property type="entry name" value="Rubredoxin_ET"/>
</dbReference>
<accession>A0A2V2MU46</accession>
<gene>
    <name evidence="8" type="ORF">DK846_10290</name>
</gene>
<feature type="domain" description="Rubredoxin-like" evidence="7">
    <location>
        <begin position="1"/>
        <end position="52"/>
    </location>
</feature>
<evidence type="ECO:0000256" key="6">
    <source>
        <dbReference type="RuleBase" id="RU003820"/>
    </source>
</evidence>
<keyword evidence="2" id="KW-0813">Transport</keyword>
<protein>
    <recommendedName>
        <fullName evidence="6">Rubredoxin</fullName>
    </recommendedName>
</protein>
<evidence type="ECO:0000256" key="2">
    <source>
        <dbReference type="ARBA" id="ARBA00022448"/>
    </source>
</evidence>
<dbReference type="InterPro" id="IPR024935">
    <property type="entry name" value="Rubredoxin_dom"/>
</dbReference>
<keyword evidence="9" id="KW-1185">Reference proteome</keyword>
<dbReference type="Pfam" id="PF00301">
    <property type="entry name" value="Rubredoxin"/>
    <property type="match status" value="1"/>
</dbReference>
<dbReference type="AlphaFoldDB" id="A0A2V2MU46"/>
<dbReference type="PANTHER" id="PTHR47627">
    <property type="entry name" value="RUBREDOXIN"/>
    <property type="match status" value="1"/>
</dbReference>
<dbReference type="InterPro" id="IPR024934">
    <property type="entry name" value="Rubredoxin-like_dom"/>
</dbReference>
<dbReference type="RefSeq" id="WP_109969333.1">
    <property type="nucleotide sequence ID" value="NZ_QGMY01000008.1"/>
</dbReference>
<evidence type="ECO:0000256" key="4">
    <source>
        <dbReference type="ARBA" id="ARBA00022982"/>
    </source>
</evidence>
<evidence type="ECO:0000313" key="8">
    <source>
        <dbReference type="EMBL" id="PWR71714.1"/>
    </source>
</evidence>
<organism evidence="8 9">
    <name type="scientific">Methanospirillum lacunae</name>
    <dbReference type="NCBI Taxonomy" id="668570"/>
    <lineage>
        <taxon>Archaea</taxon>
        <taxon>Methanobacteriati</taxon>
        <taxon>Methanobacteriota</taxon>
        <taxon>Stenosarchaea group</taxon>
        <taxon>Methanomicrobia</taxon>
        <taxon>Methanomicrobiales</taxon>
        <taxon>Methanospirillaceae</taxon>
        <taxon>Methanospirillum</taxon>
    </lineage>
</organism>
<keyword evidence="4 6" id="KW-0249">Electron transport</keyword>
<dbReference type="GO" id="GO:0043448">
    <property type="term" value="P:alkane catabolic process"/>
    <property type="evidence" value="ECO:0007669"/>
    <property type="project" value="TreeGrafter"/>
</dbReference>
<comment type="function">
    <text evidence="1">Rubredoxin is a small nonheme, iron protein lacking acid-labile sulfide. Its single Fe, chelated to 4 Cys, functions as an electron acceptor and may also stabilize the conformation of the molecule.</text>
</comment>
<reference evidence="8 9" key="1">
    <citation type="submission" date="2018-05" db="EMBL/GenBank/DDBJ databases">
        <title>Draft genome of Methanospirillum lacunae Ki8-1.</title>
        <authorList>
            <person name="Dueholm M.S."/>
            <person name="Nielsen P.H."/>
            <person name="Bakmann L.F."/>
            <person name="Otzen D.E."/>
        </authorList>
    </citation>
    <scope>NUCLEOTIDE SEQUENCE [LARGE SCALE GENOMIC DNA]</scope>
    <source>
        <strain evidence="8 9">Ki8-1</strain>
    </source>
</reference>
<evidence type="ECO:0000313" key="9">
    <source>
        <dbReference type="Proteomes" id="UP000245657"/>
    </source>
</evidence>
<evidence type="ECO:0000259" key="7">
    <source>
        <dbReference type="PROSITE" id="PS50903"/>
    </source>
</evidence>
<evidence type="ECO:0000256" key="3">
    <source>
        <dbReference type="ARBA" id="ARBA00022723"/>
    </source>
</evidence>
<dbReference type="OrthoDB" id="371635at2157"/>
<dbReference type="SUPFAM" id="SSF57802">
    <property type="entry name" value="Rubredoxin-like"/>
    <property type="match status" value="1"/>
</dbReference>
<dbReference type="CDD" id="cd00730">
    <property type="entry name" value="rubredoxin"/>
    <property type="match status" value="1"/>
</dbReference>
<dbReference type="PRINTS" id="PR00163">
    <property type="entry name" value="RUBREDOXIN"/>
</dbReference>
<dbReference type="Proteomes" id="UP000245657">
    <property type="component" value="Unassembled WGS sequence"/>
</dbReference>
<comment type="cofactor">
    <cofactor evidence="6">
        <name>Fe(3+)</name>
        <dbReference type="ChEBI" id="CHEBI:29034"/>
    </cofactor>
</comment>
<sequence>MDVYRCNPCRYYYYPELGDPTQNIPPGTPFTKLPDTWRCPPCKEPKSAFVKVERPKSRQI</sequence>
<proteinExistence type="inferred from homology"/>
<dbReference type="GO" id="GO:0005506">
    <property type="term" value="F:iron ion binding"/>
    <property type="evidence" value="ECO:0007669"/>
    <property type="project" value="UniProtKB-UniRule"/>
</dbReference>
<dbReference type="PANTHER" id="PTHR47627:SF1">
    <property type="entry name" value="RUBREDOXIN-1-RELATED"/>
    <property type="match status" value="1"/>
</dbReference>
<keyword evidence="3 6" id="KW-0479">Metal-binding</keyword>
<comment type="caution">
    <text evidence="8">The sequence shown here is derived from an EMBL/GenBank/DDBJ whole genome shotgun (WGS) entry which is preliminary data.</text>
</comment>
<evidence type="ECO:0000256" key="5">
    <source>
        <dbReference type="ARBA" id="ARBA00023004"/>
    </source>
</evidence>